<dbReference type="Pfam" id="PF00175">
    <property type="entry name" value="NAD_binding_1"/>
    <property type="match status" value="1"/>
</dbReference>
<dbReference type="InterPro" id="IPR039261">
    <property type="entry name" value="FNR_nucleotide-bd"/>
</dbReference>
<keyword evidence="2" id="KW-0408">Iron</keyword>
<dbReference type="AlphaFoldDB" id="A0A0M0HRJ9"/>
<dbReference type="STRING" id="693.AKJ17_04460"/>
<dbReference type="GO" id="GO:0016491">
    <property type="term" value="F:oxidoreductase activity"/>
    <property type="evidence" value="ECO:0007669"/>
    <property type="project" value="InterPro"/>
</dbReference>
<name>A0A0M0HRJ9_VIBNE</name>
<dbReference type="OrthoDB" id="9796486at2"/>
<evidence type="ECO:0000313" key="5">
    <source>
        <dbReference type="Proteomes" id="UP000037515"/>
    </source>
</evidence>
<keyword evidence="1" id="KW-0274">FAD</keyword>
<organism evidence="4 5">
    <name type="scientific">Vibrio nereis</name>
    <dbReference type="NCBI Taxonomy" id="693"/>
    <lineage>
        <taxon>Bacteria</taxon>
        <taxon>Pseudomonadati</taxon>
        <taxon>Pseudomonadota</taxon>
        <taxon>Gammaproteobacteria</taxon>
        <taxon>Vibrionales</taxon>
        <taxon>Vibrionaceae</taxon>
        <taxon>Vibrio</taxon>
    </lineage>
</organism>
<keyword evidence="5" id="KW-1185">Reference proteome</keyword>
<feature type="domain" description="FAD-binding FR-type" evidence="3">
    <location>
        <begin position="1"/>
        <end position="103"/>
    </location>
</feature>
<keyword evidence="2" id="KW-0479">Metal-binding</keyword>
<comment type="cofactor">
    <cofactor evidence="1">
        <name>FAD</name>
        <dbReference type="ChEBI" id="CHEBI:57692"/>
    </cofactor>
    <text evidence="1">Binds 1 FAD per subunit.</text>
</comment>
<dbReference type="SUPFAM" id="SSF52343">
    <property type="entry name" value="Ferredoxin reductase-like, C-terminal NADP-linked domain"/>
    <property type="match status" value="1"/>
</dbReference>
<keyword evidence="2" id="KW-0001">2Fe-2S</keyword>
<evidence type="ECO:0000256" key="1">
    <source>
        <dbReference type="PIRSR" id="PIRSR006816-1"/>
    </source>
</evidence>
<dbReference type="InterPro" id="IPR012165">
    <property type="entry name" value="Cyt_c3_hydrogenase_gsu"/>
</dbReference>
<dbReference type="GO" id="GO:0046872">
    <property type="term" value="F:metal ion binding"/>
    <property type="evidence" value="ECO:0007669"/>
    <property type="project" value="UniProtKB-KW"/>
</dbReference>
<dbReference type="PIRSF" id="PIRSF006816">
    <property type="entry name" value="Cyc3_hyd_g"/>
    <property type="match status" value="1"/>
</dbReference>
<evidence type="ECO:0000313" key="4">
    <source>
        <dbReference type="EMBL" id="KOO04689.1"/>
    </source>
</evidence>
<dbReference type="InterPro" id="IPR017927">
    <property type="entry name" value="FAD-bd_FR_type"/>
</dbReference>
<dbReference type="EMBL" id="LHPJ01000005">
    <property type="protein sequence ID" value="KOO04689.1"/>
    <property type="molecule type" value="Genomic_DNA"/>
</dbReference>
<gene>
    <name evidence="4" type="ORF">AKJ17_04460</name>
</gene>
<dbReference type="InterPro" id="IPR008333">
    <property type="entry name" value="Cbr1-like_FAD-bd_dom"/>
</dbReference>
<proteinExistence type="predicted"/>
<sequence>MYSLTPESIEIIDFYDDGEDTRHYQFRLLNMTSAWSNSECGQFFMLCVPGVGEAPFTFTELPNESGHFRALVRKMGSVTQALFAKGRGDILGARGPFGHGWLSSDFADKKILIIGGGCGLAPLVSVIEQLIDQQNFTQLEVVYAARNKNNLLLTPEREHWQHCIPMFNVVEDITGLDAQNYYLGTALGVLPQVLNSFGEQPDCVLMAGPEAMMCAVSEFLIDYGIDAKDIYLSVERRMHCAVGLCGHCYLKQHYVCNKGPTFRWADVGAILSS</sequence>
<feature type="binding site" evidence="1">
    <location>
        <begin position="71"/>
        <end position="73"/>
    </location>
    <ligand>
        <name>FAD</name>
        <dbReference type="ChEBI" id="CHEBI:57692"/>
    </ligand>
</feature>
<dbReference type="InterPro" id="IPR001433">
    <property type="entry name" value="OxRdtase_FAD/NAD-bd"/>
</dbReference>
<dbReference type="PRINTS" id="PR00406">
    <property type="entry name" value="CYTB5RDTASE"/>
</dbReference>
<feature type="binding site" evidence="2">
    <location>
        <position position="245"/>
    </location>
    <ligand>
        <name>[2Fe-2S] cluster</name>
        <dbReference type="ChEBI" id="CHEBI:190135"/>
    </ligand>
</feature>
<feature type="binding site" evidence="2">
    <location>
        <position position="248"/>
    </location>
    <ligand>
        <name>[2Fe-2S] cluster</name>
        <dbReference type="ChEBI" id="CHEBI:190135"/>
    </ligand>
</feature>
<comment type="cofactor">
    <cofactor evidence="2">
        <name>[2Fe-2S] cluster</name>
        <dbReference type="ChEBI" id="CHEBI:190135"/>
    </cofactor>
    <text evidence="2">Binds 1 [2Fe-2S] cluster per subunit.</text>
</comment>
<dbReference type="InterPro" id="IPR019480">
    <property type="entry name" value="Dihydroorotate_DH_Fe-S-bd"/>
</dbReference>
<dbReference type="SUPFAM" id="SSF63380">
    <property type="entry name" value="Riboflavin synthase domain-like"/>
    <property type="match status" value="1"/>
</dbReference>
<dbReference type="PANTHER" id="PTHR43513:SF3">
    <property type="entry name" value="DIHYDROOROTATE DEHYDROGENASE B (NAD(+)), ELECTRON TRANSFER SUBUNIT-RELATED"/>
    <property type="match status" value="1"/>
</dbReference>
<keyword evidence="2" id="KW-0411">Iron-sulfur</keyword>
<feature type="binding site" evidence="2">
    <location>
        <position position="256"/>
    </location>
    <ligand>
        <name>[2Fe-2S] cluster</name>
        <dbReference type="ChEBI" id="CHEBI:190135"/>
    </ligand>
</feature>
<evidence type="ECO:0000256" key="2">
    <source>
        <dbReference type="PIRSR" id="PIRSR006816-2"/>
    </source>
</evidence>
<evidence type="ECO:0000259" key="3">
    <source>
        <dbReference type="PROSITE" id="PS51384"/>
    </source>
</evidence>
<dbReference type="Gene3D" id="2.40.30.10">
    <property type="entry name" value="Translation factors"/>
    <property type="match status" value="1"/>
</dbReference>
<dbReference type="GO" id="GO:0051537">
    <property type="term" value="F:2 iron, 2 sulfur cluster binding"/>
    <property type="evidence" value="ECO:0007669"/>
    <property type="project" value="UniProtKB-KW"/>
</dbReference>
<accession>A0A0M0HRJ9</accession>
<dbReference type="InterPro" id="IPR050353">
    <property type="entry name" value="PyrK_electron_transfer"/>
</dbReference>
<dbReference type="PANTHER" id="PTHR43513">
    <property type="entry name" value="DIHYDROOROTATE DEHYDROGENASE B (NAD(+)), ELECTRON TRANSFER SUBUNIT"/>
    <property type="match status" value="1"/>
</dbReference>
<feature type="binding site" evidence="2">
    <location>
        <position position="240"/>
    </location>
    <ligand>
        <name>[2Fe-2S] cluster</name>
        <dbReference type="ChEBI" id="CHEBI:190135"/>
    </ligand>
</feature>
<dbReference type="InterPro" id="IPR017938">
    <property type="entry name" value="Riboflavin_synthase-like_b-brl"/>
</dbReference>
<dbReference type="Pfam" id="PF10418">
    <property type="entry name" value="DHODB_Fe-S_bind"/>
    <property type="match status" value="1"/>
</dbReference>
<dbReference type="Gene3D" id="3.40.50.80">
    <property type="entry name" value="Nucleotide-binding domain of ferredoxin-NADP reductase (FNR) module"/>
    <property type="match status" value="1"/>
</dbReference>
<dbReference type="PATRIC" id="fig|693.5.peg.905"/>
<reference evidence="5" key="1">
    <citation type="submission" date="2015-08" db="EMBL/GenBank/DDBJ databases">
        <title>Vibrio galatheae sp. nov., a novel member of the Vibrionaceae family isolated from the Solomon Islands.</title>
        <authorList>
            <person name="Giubergia S."/>
            <person name="Machado H."/>
            <person name="Mateiu R.V."/>
            <person name="Gram L."/>
        </authorList>
    </citation>
    <scope>NUCLEOTIDE SEQUENCE [LARGE SCALE GENOMIC DNA]</scope>
    <source>
        <strain evidence="5">DSM 19584</strain>
    </source>
</reference>
<dbReference type="GO" id="GO:0050660">
    <property type="term" value="F:flavin adenine dinucleotide binding"/>
    <property type="evidence" value="ECO:0007669"/>
    <property type="project" value="InterPro"/>
</dbReference>
<dbReference type="Pfam" id="PF00970">
    <property type="entry name" value="FAD_binding_6"/>
    <property type="match status" value="1"/>
</dbReference>
<protein>
    <submittedName>
        <fullName evidence="4">Oxidoreductase</fullName>
    </submittedName>
</protein>
<dbReference type="Proteomes" id="UP000037515">
    <property type="component" value="Unassembled WGS sequence"/>
</dbReference>
<dbReference type="GO" id="GO:0006221">
    <property type="term" value="P:pyrimidine nucleotide biosynthetic process"/>
    <property type="evidence" value="ECO:0007669"/>
    <property type="project" value="InterPro"/>
</dbReference>
<comment type="caution">
    <text evidence="4">The sequence shown here is derived from an EMBL/GenBank/DDBJ whole genome shotgun (WGS) entry which is preliminary data.</text>
</comment>
<keyword evidence="1" id="KW-0285">Flavoprotein</keyword>
<dbReference type="PROSITE" id="PS51384">
    <property type="entry name" value="FAD_FR"/>
    <property type="match status" value="1"/>
</dbReference>